<evidence type="ECO:0000259" key="3">
    <source>
        <dbReference type="Pfam" id="PF00501"/>
    </source>
</evidence>
<dbReference type="PANTHER" id="PTHR43201">
    <property type="entry name" value="ACYL-COA SYNTHETASE"/>
    <property type="match status" value="1"/>
</dbReference>
<dbReference type="InterPro" id="IPR020845">
    <property type="entry name" value="AMP-binding_CS"/>
</dbReference>
<gene>
    <name evidence="5" type="ORF">FOF52_05585</name>
</gene>
<dbReference type="InterPro" id="IPR000873">
    <property type="entry name" value="AMP-dep_synth/lig_dom"/>
</dbReference>
<feature type="domain" description="AMP-dependent synthetase/ligase" evidence="3">
    <location>
        <begin position="25"/>
        <end position="392"/>
    </location>
</feature>
<dbReference type="InterPro" id="IPR045851">
    <property type="entry name" value="AMP-bd_C_sf"/>
</dbReference>
<organism evidence="5 6">
    <name type="scientific">Thermobifida alba</name>
    <name type="common">Thermomonospora alba</name>
    <dbReference type="NCBI Taxonomy" id="53522"/>
    <lineage>
        <taxon>Bacteria</taxon>
        <taxon>Bacillati</taxon>
        <taxon>Actinomycetota</taxon>
        <taxon>Actinomycetes</taxon>
        <taxon>Streptosporangiales</taxon>
        <taxon>Nocardiopsidaceae</taxon>
        <taxon>Thermobifida</taxon>
    </lineage>
</organism>
<evidence type="ECO:0000313" key="5">
    <source>
        <dbReference type="EMBL" id="UPT20509.1"/>
    </source>
</evidence>
<evidence type="ECO:0000256" key="1">
    <source>
        <dbReference type="ARBA" id="ARBA00006432"/>
    </source>
</evidence>
<evidence type="ECO:0000256" key="2">
    <source>
        <dbReference type="ARBA" id="ARBA00022598"/>
    </source>
</evidence>
<comment type="similarity">
    <text evidence="1">Belongs to the ATP-dependent AMP-binding enzyme family.</text>
</comment>
<dbReference type="Gene3D" id="3.40.50.12780">
    <property type="entry name" value="N-terminal domain of ligase-like"/>
    <property type="match status" value="1"/>
</dbReference>
<name>A0ABY4KYK1_THEAE</name>
<sequence>MNRPDTEVLASWGPSNTWTIGWHLADRAAHLPDRPFLAIGTDPADTFRQAHEHATRLASRLAGTGIRPGDFVLVMAPTTKATVYGWFALSLLGAVDVPLNPAYRGQTLVHGVNLPAARVLLADSAALHRLYEVAARLHTLQTVVLIDDSPAPAPPPEARFQVVRLADLPEHPYSPATPRHSDLSTVLYTSGTTGPAKGVMMTHAQTHTIARECIEGLRITGEDVFYCFHPLFHMAGRFGAVYSALVAGCPVVLDPVFDPATWIDRIRACNATVSIAHGPMIEMIHRQPRRPDDADNPLRALLAAPLPAAIGADFERRFAVRALETWGMTEVTACCWRPYDSELRPGSAGRPRDDLVEIAIVDPETDEVLPPGQVGEITVRPRHPWIIMQGYFGMPEQTVRAWRNLRFHSGDAGYLDADGHLYFVDRLGDRIRRKAENISSYDIEYAAATYPGVLECAAVGVPASHSEDEVKLYLRCSDNSAVDLRDLFTHLVANLPHSMVPRYIELVDELPRTPTDKIRKQALRERGVTATTWDYKAAGLSIRQISQQLESASPREGTA</sequence>
<keyword evidence="6" id="KW-1185">Reference proteome</keyword>
<dbReference type="SUPFAM" id="SSF56801">
    <property type="entry name" value="Acetyl-CoA synthetase-like"/>
    <property type="match status" value="1"/>
</dbReference>
<dbReference type="GO" id="GO:0016874">
    <property type="term" value="F:ligase activity"/>
    <property type="evidence" value="ECO:0007669"/>
    <property type="project" value="UniProtKB-KW"/>
</dbReference>
<dbReference type="PANTHER" id="PTHR43201:SF5">
    <property type="entry name" value="MEDIUM-CHAIN ACYL-COA LIGASE ACSF2, MITOCHONDRIAL"/>
    <property type="match status" value="1"/>
</dbReference>
<keyword evidence="2 5" id="KW-0436">Ligase</keyword>
<dbReference type="Pfam" id="PF00501">
    <property type="entry name" value="AMP-binding"/>
    <property type="match status" value="1"/>
</dbReference>
<dbReference type="EMBL" id="CP051627">
    <property type="protein sequence ID" value="UPT20509.1"/>
    <property type="molecule type" value="Genomic_DNA"/>
</dbReference>
<dbReference type="RefSeq" id="WP_248592768.1">
    <property type="nucleotide sequence ID" value="NZ_BAABEB010000012.1"/>
</dbReference>
<accession>A0ABY4KYK1</accession>
<dbReference type="Gene3D" id="3.30.300.30">
    <property type="match status" value="1"/>
</dbReference>
<dbReference type="Pfam" id="PF13193">
    <property type="entry name" value="AMP-binding_C"/>
    <property type="match status" value="1"/>
</dbReference>
<dbReference type="Proteomes" id="UP000832041">
    <property type="component" value="Chromosome"/>
</dbReference>
<dbReference type="PROSITE" id="PS00455">
    <property type="entry name" value="AMP_BINDING"/>
    <property type="match status" value="1"/>
</dbReference>
<protein>
    <submittedName>
        <fullName evidence="5">ATP-dependent acyl-CoA ligase</fullName>
    </submittedName>
</protein>
<proteinExistence type="inferred from homology"/>
<evidence type="ECO:0000313" key="6">
    <source>
        <dbReference type="Proteomes" id="UP000832041"/>
    </source>
</evidence>
<reference evidence="5 6" key="1">
    <citation type="submission" date="2020-04" db="EMBL/GenBank/DDBJ databases">
        <title>Thermobifida alba genome sequencing and assembly.</title>
        <authorList>
            <person name="Luzics S."/>
            <person name="Horvath B."/>
            <person name="Nagy I."/>
            <person name="Toth A."/>
            <person name="Nagy I."/>
            <person name="Kukolya J."/>
        </authorList>
    </citation>
    <scope>NUCLEOTIDE SEQUENCE [LARGE SCALE GENOMIC DNA]</scope>
    <source>
        <strain evidence="5 6">DSM 43795</strain>
    </source>
</reference>
<feature type="domain" description="AMP-binding enzyme C-terminal" evidence="4">
    <location>
        <begin position="443"/>
        <end position="517"/>
    </location>
</feature>
<evidence type="ECO:0000259" key="4">
    <source>
        <dbReference type="Pfam" id="PF13193"/>
    </source>
</evidence>
<dbReference type="InterPro" id="IPR025110">
    <property type="entry name" value="AMP-bd_C"/>
</dbReference>
<dbReference type="InterPro" id="IPR042099">
    <property type="entry name" value="ANL_N_sf"/>
</dbReference>